<feature type="transmembrane region" description="Helical" evidence="14">
    <location>
        <begin position="434"/>
        <end position="453"/>
    </location>
</feature>
<comment type="caution">
    <text evidence="17">The sequence shown here is derived from an EMBL/GenBank/DDBJ whole genome shotgun (WGS) entry which is preliminary data.</text>
</comment>
<evidence type="ECO:0000256" key="3">
    <source>
        <dbReference type="ARBA" id="ARBA00004337"/>
    </source>
</evidence>
<evidence type="ECO:0000256" key="13">
    <source>
        <dbReference type="ARBA" id="ARBA00049387"/>
    </source>
</evidence>
<evidence type="ECO:0000256" key="7">
    <source>
        <dbReference type="ARBA" id="ARBA00022753"/>
    </source>
</evidence>
<comment type="subcellular location">
    <subcellularLocation>
        <location evidence="3">Endosome membrane</location>
        <topology evidence="3">Multi-pass membrane protein</topology>
    </subcellularLocation>
</comment>
<comment type="similarity">
    <text evidence="4">Belongs to the STEAP family.</text>
</comment>
<evidence type="ECO:0000256" key="5">
    <source>
        <dbReference type="ARBA" id="ARBA00022496"/>
    </source>
</evidence>
<dbReference type="Pfam" id="PF01794">
    <property type="entry name" value="Ferric_reduct"/>
    <property type="match status" value="1"/>
</dbReference>
<accession>A0A8J5TFB4</accession>
<evidence type="ECO:0000256" key="14">
    <source>
        <dbReference type="SAM" id="Phobius"/>
    </source>
</evidence>
<dbReference type="SUPFAM" id="SSF51735">
    <property type="entry name" value="NAD(P)-binding Rossmann-fold domains"/>
    <property type="match status" value="1"/>
</dbReference>
<dbReference type="GO" id="GO:0015677">
    <property type="term" value="P:copper ion import"/>
    <property type="evidence" value="ECO:0007669"/>
    <property type="project" value="TreeGrafter"/>
</dbReference>
<evidence type="ECO:0000313" key="17">
    <source>
        <dbReference type="EMBL" id="KAG7174301.1"/>
    </source>
</evidence>
<keyword evidence="6 14" id="KW-0812">Transmembrane</keyword>
<evidence type="ECO:0000259" key="15">
    <source>
        <dbReference type="Pfam" id="PF01794"/>
    </source>
</evidence>
<evidence type="ECO:0000256" key="8">
    <source>
        <dbReference type="ARBA" id="ARBA00022989"/>
    </source>
</evidence>
<feature type="transmembrane region" description="Helical" evidence="14">
    <location>
        <begin position="301"/>
        <end position="319"/>
    </location>
</feature>
<evidence type="ECO:0000256" key="1">
    <source>
        <dbReference type="ARBA" id="ARBA00001970"/>
    </source>
</evidence>
<dbReference type="Gene3D" id="3.40.50.720">
    <property type="entry name" value="NAD(P)-binding Rossmann-like Domain"/>
    <property type="match status" value="1"/>
</dbReference>
<evidence type="ECO:0000259" key="16">
    <source>
        <dbReference type="Pfam" id="PF03807"/>
    </source>
</evidence>
<dbReference type="InterPro" id="IPR051267">
    <property type="entry name" value="STEAP_metalloreductase"/>
</dbReference>
<dbReference type="GO" id="GO:0052851">
    <property type="term" value="F:ferric-chelate reductase (NADPH) activity"/>
    <property type="evidence" value="ECO:0007669"/>
    <property type="project" value="TreeGrafter"/>
</dbReference>
<gene>
    <name evidence="17" type="primary">STEAP4-L1</name>
    <name evidence="17" type="ORF">Hamer_G003237</name>
</gene>
<dbReference type="EMBL" id="JAHLQT010007678">
    <property type="protein sequence ID" value="KAG7174301.1"/>
    <property type="molecule type" value="Genomic_DNA"/>
</dbReference>
<evidence type="ECO:0000256" key="2">
    <source>
        <dbReference type="ARBA" id="ARBA00001974"/>
    </source>
</evidence>
<comment type="catalytic activity">
    <reaction evidence="13">
        <text>2 Fe(2+) + NADP(+) + H(+) = 2 Fe(3+) + NADPH</text>
        <dbReference type="Rhea" id="RHEA:71767"/>
        <dbReference type="ChEBI" id="CHEBI:15378"/>
        <dbReference type="ChEBI" id="CHEBI:29033"/>
        <dbReference type="ChEBI" id="CHEBI:29034"/>
        <dbReference type="ChEBI" id="CHEBI:57783"/>
        <dbReference type="ChEBI" id="CHEBI:58349"/>
    </reaction>
    <physiologicalReaction direction="right-to-left" evidence="13">
        <dbReference type="Rhea" id="RHEA:71769"/>
    </physiologicalReaction>
</comment>
<organism evidence="17 18">
    <name type="scientific">Homarus americanus</name>
    <name type="common">American lobster</name>
    <dbReference type="NCBI Taxonomy" id="6706"/>
    <lineage>
        <taxon>Eukaryota</taxon>
        <taxon>Metazoa</taxon>
        <taxon>Ecdysozoa</taxon>
        <taxon>Arthropoda</taxon>
        <taxon>Crustacea</taxon>
        <taxon>Multicrustacea</taxon>
        <taxon>Malacostraca</taxon>
        <taxon>Eumalacostraca</taxon>
        <taxon>Eucarida</taxon>
        <taxon>Decapoda</taxon>
        <taxon>Pleocyemata</taxon>
        <taxon>Astacidea</taxon>
        <taxon>Nephropoidea</taxon>
        <taxon>Nephropidae</taxon>
        <taxon>Homarus</taxon>
    </lineage>
</organism>
<dbReference type="PANTHER" id="PTHR14239:SF0">
    <property type="entry name" value="F420-DEPENDENT NADP REDUCTASE"/>
    <property type="match status" value="1"/>
</dbReference>
<feature type="transmembrane region" description="Helical" evidence="14">
    <location>
        <begin position="474"/>
        <end position="491"/>
    </location>
</feature>
<keyword evidence="5" id="KW-0406">Ion transport</keyword>
<feature type="domain" description="Ferric oxidoreductase" evidence="15">
    <location>
        <begin position="357"/>
        <end position="481"/>
    </location>
</feature>
<keyword evidence="5" id="KW-0410">Iron transport</keyword>
<evidence type="ECO:0000256" key="4">
    <source>
        <dbReference type="ARBA" id="ARBA00007729"/>
    </source>
</evidence>
<feature type="transmembrane region" description="Helical" evidence="14">
    <location>
        <begin position="400"/>
        <end position="422"/>
    </location>
</feature>
<feature type="domain" description="Pyrroline-5-carboxylate reductase catalytic N-terminal" evidence="16">
    <location>
        <begin position="111"/>
        <end position="196"/>
    </location>
</feature>
<dbReference type="Pfam" id="PF03807">
    <property type="entry name" value="F420_oxidored"/>
    <property type="match status" value="1"/>
</dbReference>
<dbReference type="InterPro" id="IPR028939">
    <property type="entry name" value="P5C_Rdtase_cat_N"/>
</dbReference>
<dbReference type="PANTHER" id="PTHR14239">
    <property type="entry name" value="DUDULIN-RELATED"/>
    <property type="match status" value="1"/>
</dbReference>
<keyword evidence="10" id="KW-0186">Copper</keyword>
<dbReference type="InterPro" id="IPR013130">
    <property type="entry name" value="Fe3_Rdtase_TM_dom"/>
</dbReference>
<keyword evidence="7" id="KW-0967">Endosome</keyword>
<comment type="cofactor">
    <cofactor evidence="2">
        <name>FAD</name>
        <dbReference type="ChEBI" id="CHEBI:57692"/>
    </cofactor>
</comment>
<evidence type="ECO:0000256" key="6">
    <source>
        <dbReference type="ARBA" id="ARBA00022692"/>
    </source>
</evidence>
<feature type="transmembrane region" description="Helical" evidence="14">
    <location>
        <begin position="358"/>
        <end position="379"/>
    </location>
</feature>
<comment type="catalytic activity">
    <reaction evidence="12">
        <text>2 Cu(+) + NADP(+) + H(+) = 2 Cu(2+) + NADPH</text>
        <dbReference type="Rhea" id="RHEA:71771"/>
        <dbReference type="ChEBI" id="CHEBI:15378"/>
        <dbReference type="ChEBI" id="CHEBI:29036"/>
        <dbReference type="ChEBI" id="CHEBI:49552"/>
        <dbReference type="ChEBI" id="CHEBI:57783"/>
        <dbReference type="ChEBI" id="CHEBI:58349"/>
    </reaction>
    <physiologicalReaction direction="right-to-left" evidence="12">
        <dbReference type="Rhea" id="RHEA:71773"/>
    </physiologicalReaction>
</comment>
<dbReference type="GO" id="GO:0006826">
    <property type="term" value="P:iron ion transport"/>
    <property type="evidence" value="ECO:0007669"/>
    <property type="project" value="UniProtKB-KW"/>
</dbReference>
<dbReference type="AlphaFoldDB" id="A0A8J5TFB4"/>
<evidence type="ECO:0000256" key="9">
    <source>
        <dbReference type="ARBA" id="ARBA00023002"/>
    </source>
</evidence>
<keyword evidence="9" id="KW-0560">Oxidoreductase</keyword>
<keyword evidence="5" id="KW-0408">Iron</keyword>
<evidence type="ECO:0000256" key="12">
    <source>
        <dbReference type="ARBA" id="ARBA00048958"/>
    </source>
</evidence>
<proteinExistence type="inferred from homology"/>
<evidence type="ECO:0000313" key="18">
    <source>
        <dbReference type="Proteomes" id="UP000747542"/>
    </source>
</evidence>
<dbReference type="GO" id="GO:0008823">
    <property type="term" value="F:cupric reductase (NADH) activity"/>
    <property type="evidence" value="ECO:0007669"/>
    <property type="project" value="TreeGrafter"/>
</dbReference>
<feature type="transmembrane region" description="Helical" evidence="14">
    <location>
        <begin position="511"/>
        <end position="533"/>
    </location>
</feature>
<keyword evidence="5" id="KW-0813">Transport</keyword>
<dbReference type="InterPro" id="IPR036291">
    <property type="entry name" value="NAD(P)-bd_dom_sf"/>
</dbReference>
<dbReference type="GO" id="GO:0010008">
    <property type="term" value="C:endosome membrane"/>
    <property type="evidence" value="ECO:0007669"/>
    <property type="project" value="UniProtKB-SubCell"/>
</dbReference>
<evidence type="ECO:0000256" key="11">
    <source>
        <dbReference type="ARBA" id="ARBA00023136"/>
    </source>
</evidence>
<reference evidence="17" key="1">
    <citation type="journal article" date="2021" name="Sci. Adv.">
        <title>The American lobster genome reveals insights on longevity, neural, and immune adaptations.</title>
        <authorList>
            <person name="Polinski J.M."/>
            <person name="Zimin A.V."/>
            <person name="Clark K.F."/>
            <person name="Kohn A.B."/>
            <person name="Sadowski N."/>
            <person name="Timp W."/>
            <person name="Ptitsyn A."/>
            <person name="Khanna P."/>
            <person name="Romanova D.Y."/>
            <person name="Williams P."/>
            <person name="Greenwood S.J."/>
            <person name="Moroz L.L."/>
            <person name="Walt D.R."/>
            <person name="Bodnar A.G."/>
        </authorList>
    </citation>
    <scope>NUCLEOTIDE SEQUENCE</scope>
    <source>
        <strain evidence="17">GMGI-L3</strain>
    </source>
</reference>
<dbReference type="Proteomes" id="UP000747542">
    <property type="component" value="Unassembled WGS sequence"/>
</dbReference>
<protein>
    <submittedName>
        <fullName evidence="17">Metalloreductase STEAP4-like 1</fullName>
    </submittedName>
</protein>
<comment type="cofactor">
    <cofactor evidence="1">
        <name>heme b</name>
        <dbReference type="ChEBI" id="CHEBI:60344"/>
    </cofactor>
</comment>
<evidence type="ECO:0000256" key="10">
    <source>
        <dbReference type="ARBA" id="ARBA00023008"/>
    </source>
</evidence>
<sequence length="549" mass="60836">MDKTELFNDAEGMDVVGPTTPVPLDLGDVILKLHPGGVSERPSTSGWSETEPYILGLGSDQETNPRFSVGTSGMVTPGTAFPPFDPRFSFTSTLGTIEDYNLPIDKDRKKRVVVLGSGDFGLALITRLVHANYSVVVASRNPNRTRERVTAAGGIIMTQAEALQQSNLVILAIPFPHVSSLPLSALRSKILIDVSNRDPKTYNSTERSQAEHLQALVPSATVVKAFNVLSAYSLSKGIRGSKEVRKRRRTEVPVCSDDNLARLLVCGIVKDLGLEPLDRGSLRNAREVEGIPFIFFREWKFAFIVSIIIWFIAFFIILFEWQLCNNLRNLHKPNGTFDWSSFDNVAKSNLSISCSSTAITLLAICYLPGVIAAYVQLARGTKYSEFPRWLNRWLKARKQLGLLMLFNAFIHVLCQLSDSGGYGLGHSSYNWRRPTFIACGILAFTMAGVLGLASLPSVGTSMTWREFSFLQSRLGWFTLLLAAFHIIFNVWDGLVTPNFTCYIPSISQFVIVMPVLTLVLKLPLLLPCVDNALTRIRQGFERIPTPPSV</sequence>
<keyword evidence="11 14" id="KW-0472">Membrane</keyword>
<name>A0A8J5TFB4_HOMAM</name>
<keyword evidence="8 14" id="KW-1133">Transmembrane helix</keyword>
<dbReference type="GO" id="GO:0005886">
    <property type="term" value="C:plasma membrane"/>
    <property type="evidence" value="ECO:0007669"/>
    <property type="project" value="TreeGrafter"/>
</dbReference>
<keyword evidence="18" id="KW-1185">Reference proteome</keyword>